<protein>
    <submittedName>
        <fullName evidence="2">Uncharacterized protein</fullName>
    </submittedName>
</protein>
<evidence type="ECO:0000313" key="2">
    <source>
        <dbReference type="EMBL" id="VVE80591.1"/>
    </source>
</evidence>
<evidence type="ECO:0000256" key="1">
    <source>
        <dbReference type="SAM" id="MobiDB-lite"/>
    </source>
</evidence>
<dbReference type="Proteomes" id="UP000335538">
    <property type="component" value="Unassembled WGS sequence"/>
</dbReference>
<accession>A0A5E5B346</accession>
<feature type="compositionally biased region" description="Low complexity" evidence="1">
    <location>
        <begin position="424"/>
        <end position="435"/>
    </location>
</feature>
<proteinExistence type="predicted"/>
<reference evidence="2 3" key="1">
    <citation type="submission" date="2019-08" db="EMBL/GenBank/DDBJ databases">
        <authorList>
            <person name="Peeters C."/>
        </authorList>
    </citation>
    <scope>NUCLEOTIDE SEQUENCE [LARGE SCALE GENOMIC DNA]</scope>
    <source>
        <strain evidence="2 3">LMG 31121</strain>
    </source>
</reference>
<feature type="region of interest" description="Disordered" evidence="1">
    <location>
        <begin position="418"/>
        <end position="442"/>
    </location>
</feature>
<gene>
    <name evidence="2" type="ORF">PSP31121_02810</name>
</gene>
<name>A0A5E5B346_9BURK</name>
<sequence length="521" mass="57004">MGILSGISGPASAPVLLSRTPPSGPIEYSFGTDFQRLGAAPAASANAPIKPWETYPTRQRGAQDCKGISFGKWQGYRTVDKMAANRLMGKPLTPAQVTTLLERWHASFDAAVERDVVFEDRRTEVMRQVRYGISPDNVPFVRAFDPGAVTDQLAQIGCMSDEIARVDASVSPLPKGEARAMGLRNRDDLTSMRDAMLSLTIGLHERKFVELKVEIDLLISLNDMAREARRELSGDGAGTPLRLKVRGDKLMLKPATSKSRFQKNHIRARNDAARLALLLGEPANKPITLSDIHAKGFGQYEYSMVLADARTAPLDQTLSWFAERALQIDEWKQASRTLQAELREKDGGRAMSAMGGTPEQMHDDSLFDETDLSVDLFAQDDAEEVSYATIPKRLEAQQPPVAVVEAVYDILPDGSLVPERRTPSAAASAGEASTSYQRTASGRRHGMADAFIAANPGKSGRLSRILERERSSSLESLADETVWGAVPRRPDPSMGPDRETIERQWARAAEDGSEPGLYIAA</sequence>
<organism evidence="2 3">
    <name type="scientific">Pandoraea sputorum</name>
    <dbReference type="NCBI Taxonomy" id="93222"/>
    <lineage>
        <taxon>Bacteria</taxon>
        <taxon>Pseudomonadati</taxon>
        <taxon>Pseudomonadota</taxon>
        <taxon>Betaproteobacteria</taxon>
        <taxon>Burkholderiales</taxon>
        <taxon>Burkholderiaceae</taxon>
        <taxon>Pandoraea</taxon>
    </lineage>
</organism>
<dbReference type="AlphaFoldDB" id="A0A5E5B346"/>
<dbReference type="EMBL" id="CABPSR010000006">
    <property type="protein sequence ID" value="VVE80591.1"/>
    <property type="molecule type" value="Genomic_DNA"/>
</dbReference>
<evidence type="ECO:0000313" key="3">
    <source>
        <dbReference type="Proteomes" id="UP000335538"/>
    </source>
</evidence>